<dbReference type="EMBL" id="LN907867">
    <property type="protein sequence ID" value="CUU42280.1"/>
    <property type="molecule type" value="Genomic_DNA"/>
</dbReference>
<keyword evidence="2 5" id="KW-0812">Transmembrane</keyword>
<dbReference type="Gene3D" id="1.20.120.1630">
    <property type="match status" value="1"/>
</dbReference>
<comment type="subcellular location">
    <subcellularLocation>
        <location evidence="1">Membrane</location>
        <topology evidence="1">Multi-pass membrane protein</topology>
    </subcellularLocation>
</comment>
<gene>
    <name evidence="6" type="ORF">BV133_2899</name>
    <name evidence="7" type="ORF">BVIRIDIS_12880</name>
</gene>
<dbReference type="InterPro" id="IPR052527">
    <property type="entry name" value="Metal_cation-efflux_comp"/>
</dbReference>
<keyword evidence="6" id="KW-0808">Transferase</keyword>
<dbReference type="GO" id="GO:0032259">
    <property type="term" value="P:methylation"/>
    <property type="evidence" value="ECO:0007669"/>
    <property type="project" value="UniProtKB-KW"/>
</dbReference>
<protein>
    <submittedName>
        <fullName evidence="6">Isoprenylcysteine carboxyl methyltransferase</fullName>
    </submittedName>
</protein>
<feature type="transmembrane region" description="Helical" evidence="5">
    <location>
        <begin position="32"/>
        <end position="50"/>
    </location>
</feature>
<dbReference type="GO" id="GO:0004671">
    <property type="term" value="F:protein C-terminal S-isoprenylcysteine carboxyl O-methyltransferase activity"/>
    <property type="evidence" value="ECO:0007669"/>
    <property type="project" value="InterPro"/>
</dbReference>
<dbReference type="PANTHER" id="PTHR43847">
    <property type="entry name" value="BLL3993 PROTEIN"/>
    <property type="match status" value="1"/>
</dbReference>
<evidence type="ECO:0000256" key="2">
    <source>
        <dbReference type="ARBA" id="ARBA00022692"/>
    </source>
</evidence>
<reference evidence="7" key="2">
    <citation type="submission" date="2015-11" db="EMBL/GenBank/DDBJ databases">
        <authorList>
            <person name="Zhang Y."/>
            <person name="Guo Z."/>
        </authorList>
    </citation>
    <scope>NUCLEOTIDE SEQUENCE</scope>
    <source>
        <strain evidence="7">1</strain>
    </source>
</reference>
<dbReference type="Proteomes" id="UP000065734">
    <property type="component" value="Chromosome I"/>
</dbReference>
<name>A0A0H5BE65_BLAVI</name>
<accession>A0A0H5BE65</accession>
<dbReference type="RefSeq" id="WP_055037368.1">
    <property type="nucleotide sequence ID" value="NZ_AP014854.2"/>
</dbReference>
<proteinExistence type="predicted"/>
<evidence type="ECO:0000256" key="5">
    <source>
        <dbReference type="SAM" id="Phobius"/>
    </source>
</evidence>
<sequence length="219" mass="24683">MQPRTLIGIVVPLALLTSYVLFADSGDWGTRAFVAGSLTMWVLRNLYVHTRNGPLVETRMDVTERLVLVAAALGVMVLPFATIFWPWPAEWVVPASPAAIIAGAIIYLIADLLFWRSHADLGRQWSPTLEIKQDHALITRGVYRWIRHPMYAAMWLMAIAQALLLPHWAGALSGLVGFGAVYVTRINREEAMMRDLFGPAWDDYARRTGRLLPRWRGSM</sequence>
<keyword evidence="4 5" id="KW-0472">Membrane</keyword>
<reference evidence="6" key="1">
    <citation type="journal article" date="2015" name="Genome Announc.">
        <title>Complete Genome Sequence of the Bacteriochlorophyll b-Producing Photosynthetic Bacterium Blastochloris viridis.</title>
        <authorList>
            <person name="Tsukatani Y."/>
            <person name="Hirose Y."/>
            <person name="Harada J."/>
            <person name="Misawa N."/>
            <person name="Mori K."/>
            <person name="Inoue K."/>
            <person name="Tamiaki H."/>
        </authorList>
    </citation>
    <scope>NUCLEOTIDE SEQUENCE [LARGE SCALE GENOMIC DNA]</scope>
    <source>
        <strain evidence="6">DSM 133</strain>
    </source>
</reference>
<evidence type="ECO:0000256" key="3">
    <source>
        <dbReference type="ARBA" id="ARBA00022989"/>
    </source>
</evidence>
<dbReference type="KEGG" id="bvr:BVIR_1843"/>
<evidence type="ECO:0000256" key="1">
    <source>
        <dbReference type="ARBA" id="ARBA00004141"/>
    </source>
</evidence>
<dbReference type="NCBIfam" id="NF040696">
    <property type="entry name" value="isopcys_mtase"/>
    <property type="match status" value="1"/>
</dbReference>
<dbReference type="PATRIC" id="fig|1079.6.peg.1907"/>
<dbReference type="InterPro" id="IPR054851">
    <property type="entry name" value="Isoprenylcys_mtase"/>
</dbReference>
<dbReference type="OrthoDB" id="9789029at2"/>
<dbReference type="AlphaFoldDB" id="A0A0H5BE65"/>
<evidence type="ECO:0000313" key="6">
    <source>
        <dbReference type="EMBL" id="BAS00493.1"/>
    </source>
</evidence>
<dbReference type="Pfam" id="PF04140">
    <property type="entry name" value="ICMT"/>
    <property type="match status" value="1"/>
</dbReference>
<evidence type="ECO:0000256" key="4">
    <source>
        <dbReference type="ARBA" id="ARBA00023136"/>
    </source>
</evidence>
<dbReference type="GO" id="GO:0016020">
    <property type="term" value="C:membrane"/>
    <property type="evidence" value="ECO:0007669"/>
    <property type="project" value="UniProtKB-SubCell"/>
</dbReference>
<dbReference type="EMBL" id="AP014854">
    <property type="protein sequence ID" value="BAS00493.1"/>
    <property type="molecule type" value="Genomic_DNA"/>
</dbReference>
<keyword evidence="3 5" id="KW-1133">Transmembrane helix</keyword>
<reference evidence="8" key="3">
    <citation type="journal article" date="2016" name="Genome Announc.">
        <title>Revised genome sequence of the purple photosynthetic bacterium Blastochloris viridis.</title>
        <authorList>
            <person name="Liu L.N."/>
            <person name="Faulkner M."/>
            <person name="Liu X."/>
            <person name="Huang F."/>
            <person name="Darby A.C."/>
            <person name="Hall N."/>
        </authorList>
    </citation>
    <scope>NUCLEOTIDE SEQUENCE [LARGE SCALE GENOMIC DNA]</scope>
    <source>
        <strain evidence="8">ATCC 19567 / DSM 133 / F</strain>
    </source>
</reference>
<feature type="transmembrane region" description="Helical" evidence="5">
    <location>
        <begin position="91"/>
        <end position="115"/>
    </location>
</feature>
<organism evidence="7 8">
    <name type="scientific">Blastochloris viridis</name>
    <name type="common">Rhodopseudomonas viridis</name>
    <dbReference type="NCBI Taxonomy" id="1079"/>
    <lineage>
        <taxon>Bacteria</taxon>
        <taxon>Pseudomonadati</taxon>
        <taxon>Pseudomonadota</taxon>
        <taxon>Alphaproteobacteria</taxon>
        <taxon>Hyphomicrobiales</taxon>
        <taxon>Blastochloridaceae</taxon>
        <taxon>Blastochloris</taxon>
    </lineage>
</organism>
<evidence type="ECO:0000313" key="7">
    <source>
        <dbReference type="EMBL" id="CUU42280.1"/>
    </source>
</evidence>
<dbReference type="PANTHER" id="PTHR43847:SF1">
    <property type="entry name" value="BLL3993 PROTEIN"/>
    <property type="match status" value="1"/>
</dbReference>
<keyword evidence="8" id="KW-1185">Reference proteome</keyword>
<feature type="transmembrane region" description="Helical" evidence="5">
    <location>
        <begin position="62"/>
        <end position="85"/>
    </location>
</feature>
<dbReference type="STRING" id="1079.BVIR_1843"/>
<keyword evidence="6" id="KW-0489">Methyltransferase</keyword>
<evidence type="ECO:0000313" key="8">
    <source>
        <dbReference type="Proteomes" id="UP000065734"/>
    </source>
</evidence>
<dbReference type="InterPro" id="IPR007269">
    <property type="entry name" value="ICMT_MeTrfase"/>
</dbReference>